<evidence type="ECO:0000259" key="9">
    <source>
        <dbReference type="SMART" id="SM00839"/>
    </source>
</evidence>
<dbReference type="SUPFAM" id="SSF53223">
    <property type="entry name" value="Aminoacid dehydrogenase-like, N-terminal domain"/>
    <property type="match status" value="1"/>
</dbReference>
<dbReference type="PROSITE" id="PS00074">
    <property type="entry name" value="GLFV_DEHYDROGENASE"/>
    <property type="match status" value="1"/>
</dbReference>
<dbReference type="PANTHER" id="PTHR43571:SF1">
    <property type="entry name" value="NADP-SPECIFIC GLUTAMATE DEHYDROGENASE 1-RELATED"/>
    <property type="match status" value="1"/>
</dbReference>
<feature type="binding site" evidence="6">
    <location>
        <position position="241"/>
    </location>
    <ligand>
        <name>NAD(+)</name>
        <dbReference type="ChEBI" id="CHEBI:57540"/>
    </ligand>
</feature>
<dbReference type="KEGG" id="tdf:H9L22_03565"/>
<dbReference type="InterPro" id="IPR050724">
    <property type="entry name" value="Glu_Leu_Phe_Val_DH"/>
</dbReference>
<dbReference type="Gene3D" id="1.10.285.10">
    <property type="entry name" value="Glutamate Dehydrogenase, chain A, domain 3"/>
    <property type="match status" value="2"/>
</dbReference>
<dbReference type="RefSeq" id="WP_187721619.1">
    <property type="nucleotide sequence ID" value="NZ_BAABBL010000015.1"/>
</dbReference>
<dbReference type="Pfam" id="PF02812">
    <property type="entry name" value="ELFV_dehydrog_N"/>
    <property type="match status" value="1"/>
</dbReference>
<feature type="site" description="Important for catalysis" evidence="7">
    <location>
        <position position="166"/>
    </location>
</feature>
<feature type="binding site" evidence="6">
    <location>
        <position position="377"/>
    </location>
    <ligand>
        <name>substrate</name>
    </ligand>
</feature>
<evidence type="ECO:0000256" key="4">
    <source>
        <dbReference type="PIRNR" id="PIRNR000185"/>
    </source>
</evidence>
<dbReference type="Gene3D" id="3.40.50.10860">
    <property type="entry name" value="Leucine Dehydrogenase, chain A, domain 1"/>
    <property type="match status" value="1"/>
</dbReference>
<organism evidence="10 11">
    <name type="scientific">Tessaracoccus defluvii</name>
    <dbReference type="NCBI Taxonomy" id="1285901"/>
    <lineage>
        <taxon>Bacteria</taxon>
        <taxon>Bacillati</taxon>
        <taxon>Actinomycetota</taxon>
        <taxon>Actinomycetes</taxon>
        <taxon>Propionibacteriales</taxon>
        <taxon>Propionibacteriaceae</taxon>
        <taxon>Tessaracoccus</taxon>
    </lineage>
</organism>
<feature type="binding site" evidence="6">
    <location>
        <position position="111"/>
    </location>
    <ligand>
        <name>substrate</name>
    </ligand>
</feature>
<proteinExistence type="inferred from homology"/>
<keyword evidence="6" id="KW-0547">Nucleotide-binding</keyword>
<evidence type="ECO:0000256" key="2">
    <source>
        <dbReference type="ARBA" id="ARBA00011643"/>
    </source>
</evidence>
<dbReference type="GO" id="GO:0006537">
    <property type="term" value="P:glutamate biosynthetic process"/>
    <property type="evidence" value="ECO:0007669"/>
    <property type="project" value="UniProtKB-ARBA"/>
</dbReference>
<dbReference type="NCBIfam" id="NF006929">
    <property type="entry name" value="PRK09414.1"/>
    <property type="match status" value="1"/>
</dbReference>
<dbReference type="Proteomes" id="UP000516117">
    <property type="component" value="Chromosome"/>
</dbReference>
<dbReference type="InterPro" id="IPR006097">
    <property type="entry name" value="Glu/Leu/Phe/Val/Trp_DH_dimer"/>
</dbReference>
<dbReference type="SMART" id="SM00839">
    <property type="entry name" value="ELFV_dehydrog"/>
    <property type="match status" value="1"/>
</dbReference>
<dbReference type="Pfam" id="PF00208">
    <property type="entry name" value="ELFV_dehydrog"/>
    <property type="match status" value="1"/>
</dbReference>
<dbReference type="GO" id="GO:0000166">
    <property type="term" value="F:nucleotide binding"/>
    <property type="evidence" value="ECO:0007669"/>
    <property type="project" value="UniProtKB-KW"/>
</dbReference>
<protein>
    <recommendedName>
        <fullName evidence="4">Glutamate dehydrogenase</fullName>
    </recommendedName>
</protein>
<dbReference type="FunFam" id="1.10.285.10:FF:000001">
    <property type="entry name" value="Glutamate dehydrogenase"/>
    <property type="match status" value="1"/>
</dbReference>
<feature type="active site" description="Proton donor" evidence="5">
    <location>
        <position position="126"/>
    </location>
</feature>
<dbReference type="SUPFAM" id="SSF51735">
    <property type="entry name" value="NAD(P)-binding Rossmann-fold domains"/>
    <property type="match status" value="1"/>
</dbReference>
<evidence type="ECO:0000256" key="5">
    <source>
        <dbReference type="PIRSR" id="PIRSR000185-1"/>
    </source>
</evidence>
<comment type="subunit">
    <text evidence="2">Homohexamer.</text>
</comment>
<dbReference type="InterPro" id="IPR036291">
    <property type="entry name" value="NAD(P)-bd_dom_sf"/>
</dbReference>
<dbReference type="AlphaFoldDB" id="A0A7H0H7J8"/>
<dbReference type="GO" id="GO:0005829">
    <property type="term" value="C:cytosol"/>
    <property type="evidence" value="ECO:0007669"/>
    <property type="project" value="TreeGrafter"/>
</dbReference>
<dbReference type="InterPro" id="IPR014362">
    <property type="entry name" value="Glu_DH"/>
</dbReference>
<dbReference type="InterPro" id="IPR046346">
    <property type="entry name" value="Aminoacid_DH-like_N_sf"/>
</dbReference>
<dbReference type="EMBL" id="CP060789">
    <property type="protein sequence ID" value="QNP56514.1"/>
    <property type="molecule type" value="Genomic_DNA"/>
</dbReference>
<dbReference type="InterPro" id="IPR006096">
    <property type="entry name" value="Glu/Leu/Phe/Val/Trp_DH_C"/>
</dbReference>
<accession>A0A7H0H7J8</accession>
<gene>
    <name evidence="10" type="primary">gdhA</name>
    <name evidence="10" type="ORF">H9L22_03565</name>
</gene>
<dbReference type="GO" id="GO:0004354">
    <property type="term" value="F:glutamate dehydrogenase (NADP+) activity"/>
    <property type="evidence" value="ECO:0007669"/>
    <property type="project" value="TreeGrafter"/>
</dbReference>
<dbReference type="CDD" id="cd05313">
    <property type="entry name" value="NAD_bind_2_Glu_DH"/>
    <property type="match status" value="1"/>
</dbReference>
<reference evidence="10 11" key="1">
    <citation type="submission" date="2020-08" db="EMBL/GenBank/DDBJ databases">
        <title>Genome sequence of Tessaracoccus defluvii JCM 17540T.</title>
        <authorList>
            <person name="Hyun D.-W."/>
            <person name="Bae J.-W."/>
        </authorList>
    </citation>
    <scope>NUCLEOTIDE SEQUENCE [LARGE SCALE GENOMIC DNA]</scope>
    <source>
        <strain evidence="10 11">JCM 17540</strain>
    </source>
</reference>
<evidence type="ECO:0000313" key="11">
    <source>
        <dbReference type="Proteomes" id="UP000516117"/>
    </source>
</evidence>
<dbReference type="PRINTS" id="PR00082">
    <property type="entry name" value="GLFDHDRGNASE"/>
</dbReference>
<keyword evidence="3 4" id="KW-0560">Oxidoreductase</keyword>
<evidence type="ECO:0000256" key="8">
    <source>
        <dbReference type="RuleBase" id="RU004417"/>
    </source>
</evidence>
<evidence type="ECO:0000256" key="6">
    <source>
        <dbReference type="PIRSR" id="PIRSR000185-2"/>
    </source>
</evidence>
<evidence type="ECO:0000256" key="1">
    <source>
        <dbReference type="ARBA" id="ARBA00006382"/>
    </source>
</evidence>
<feature type="domain" description="Glutamate/phenylalanine/leucine/valine/L-tryptophan dehydrogenase C-terminal" evidence="9">
    <location>
        <begin position="203"/>
        <end position="443"/>
    </location>
</feature>
<dbReference type="PANTHER" id="PTHR43571">
    <property type="entry name" value="NADP-SPECIFIC GLUTAMATE DEHYDROGENASE 1-RELATED"/>
    <property type="match status" value="1"/>
</dbReference>
<dbReference type="FunFam" id="3.40.50.720:FF:000030">
    <property type="entry name" value="Glutamate dehydrogenase"/>
    <property type="match status" value="1"/>
</dbReference>
<feature type="binding site" evidence="6">
    <location>
        <position position="165"/>
    </location>
    <ligand>
        <name>substrate</name>
    </ligand>
</feature>
<dbReference type="InterPro" id="IPR033922">
    <property type="entry name" value="NAD_bind_Glu_DH"/>
</dbReference>
<evidence type="ECO:0000256" key="7">
    <source>
        <dbReference type="PIRSR" id="PIRSR000185-3"/>
    </source>
</evidence>
<sequence length="445" mass="48405">MDQQLERVFEAVVARNPGEAEFHQAVREVLESLGPVIKRHPEYLEMKMLERICEPERQIIFRVPWTDDKGEVHINRGFRVEFNSALGPYKGGLRFHPSVYLGVIKFLGFEQIFKNSLTGLPIGGGKGGSDFDPRGKSDSEVMRFCQSFMTELYRHLGEYTDVPAGDIGVGGREIGYMFGQYKRITNRYESGVLTGKGIGWGGSLVRTEATGYGTVVFANEMLKTRGESMDGKRVTVSGSGNVAIYAAEKAAELGATVLGFSDSTGYVVDEGGIDLDLLKQIKEVERGRVSDYVERRPAARLGTSGSIWDVPVDVALPCATQNELNGQQARTLVANGVKVVAEGANMPTTPDAMRLLQDAGVLFAPGKAANAGGVATSALEMQQNASRDLWSFEYTEERLTEIMKKIHEQCATTADSYGVPGDYVTGANIAGFEKVAKAIQAFGLV</sequence>
<dbReference type="PIRSF" id="PIRSF000185">
    <property type="entry name" value="Glu_DH"/>
    <property type="match status" value="1"/>
</dbReference>
<feature type="binding site" evidence="6">
    <location>
        <position position="90"/>
    </location>
    <ligand>
        <name>substrate</name>
    </ligand>
</feature>
<feature type="binding site" evidence="6">
    <location>
        <position position="114"/>
    </location>
    <ligand>
        <name>substrate</name>
    </ligand>
</feature>
<dbReference type="FunFam" id="3.40.50.10860:FF:000002">
    <property type="entry name" value="Glutamate dehydrogenase"/>
    <property type="match status" value="1"/>
</dbReference>
<keyword evidence="6" id="KW-0520">NAD</keyword>
<dbReference type="InterPro" id="IPR006095">
    <property type="entry name" value="Glu/Leu/Phe/Val/Trp_DH"/>
</dbReference>
<keyword evidence="11" id="KW-1185">Reference proteome</keyword>
<comment type="similarity">
    <text evidence="1 4 8">Belongs to the Glu/Leu/Phe/Val dehydrogenases family.</text>
</comment>
<name>A0A7H0H7J8_9ACTN</name>
<evidence type="ECO:0000313" key="10">
    <source>
        <dbReference type="EMBL" id="QNP56514.1"/>
    </source>
</evidence>
<dbReference type="Gene3D" id="3.40.50.720">
    <property type="entry name" value="NAD(P)-binding Rossmann-like Domain"/>
    <property type="match status" value="1"/>
</dbReference>
<dbReference type="InterPro" id="IPR033524">
    <property type="entry name" value="Glu/Leu/Phe/Val_DH_AS"/>
</dbReference>
<evidence type="ECO:0000256" key="3">
    <source>
        <dbReference type="ARBA" id="ARBA00023002"/>
    </source>
</evidence>
<feature type="binding site" evidence="6">
    <location>
        <position position="210"/>
    </location>
    <ligand>
        <name>NAD(+)</name>
        <dbReference type="ChEBI" id="CHEBI:57540"/>
    </ligand>
</feature>